<reference evidence="6 7" key="1">
    <citation type="journal article" date="2007" name="Science">
        <title>Sea anemone genome reveals ancestral eumetazoan gene repertoire and genomic organization.</title>
        <authorList>
            <person name="Putnam N.H."/>
            <person name="Srivastava M."/>
            <person name="Hellsten U."/>
            <person name="Dirks B."/>
            <person name="Chapman J."/>
            <person name="Salamov A."/>
            <person name="Terry A."/>
            <person name="Shapiro H."/>
            <person name="Lindquist E."/>
            <person name="Kapitonov V.V."/>
            <person name="Jurka J."/>
            <person name="Genikhovich G."/>
            <person name="Grigoriev I.V."/>
            <person name="Lucas S.M."/>
            <person name="Steele R.E."/>
            <person name="Finnerty J.R."/>
            <person name="Technau U."/>
            <person name="Martindale M.Q."/>
            <person name="Rokhsar D.S."/>
        </authorList>
    </citation>
    <scope>NUCLEOTIDE SEQUENCE [LARGE SCALE GENOMIC DNA]</scope>
    <source>
        <strain evidence="7">CH2 X CH6</strain>
    </source>
</reference>
<evidence type="ECO:0000256" key="4">
    <source>
        <dbReference type="ARBA" id="ARBA00022553"/>
    </source>
</evidence>
<evidence type="ECO:0000313" key="7">
    <source>
        <dbReference type="Proteomes" id="UP000001593"/>
    </source>
</evidence>
<dbReference type="OrthoDB" id="8707547at2759"/>
<dbReference type="InterPro" id="IPR019376">
    <property type="entry name" value="Myeloid_leukemia_factor"/>
</dbReference>
<dbReference type="GO" id="GO:0005737">
    <property type="term" value="C:cytoplasm"/>
    <property type="evidence" value="ECO:0007669"/>
    <property type="project" value="UniProtKB-SubCell"/>
</dbReference>
<dbReference type="Pfam" id="PF10248">
    <property type="entry name" value="Mlf1IP"/>
    <property type="match status" value="1"/>
</dbReference>
<comment type="similarity">
    <text evidence="2">Belongs to the MLF family.</text>
</comment>
<dbReference type="InParanoid" id="A7SMH3"/>
<protein>
    <submittedName>
        <fullName evidence="6">Uncharacterized protein</fullName>
    </submittedName>
</protein>
<feature type="compositionally biased region" description="Basic residues" evidence="5">
    <location>
        <begin position="156"/>
        <end position="172"/>
    </location>
</feature>
<evidence type="ECO:0000256" key="3">
    <source>
        <dbReference type="ARBA" id="ARBA00022490"/>
    </source>
</evidence>
<keyword evidence="4" id="KW-0597">Phosphoprotein</keyword>
<evidence type="ECO:0000256" key="5">
    <source>
        <dbReference type="SAM" id="MobiDB-lite"/>
    </source>
</evidence>
<feature type="compositionally biased region" description="Basic and acidic residues" evidence="5">
    <location>
        <begin position="28"/>
        <end position="38"/>
    </location>
</feature>
<dbReference type="AlphaFoldDB" id="A7SMH3"/>
<evidence type="ECO:0000256" key="1">
    <source>
        <dbReference type="ARBA" id="ARBA00004496"/>
    </source>
</evidence>
<evidence type="ECO:0000256" key="2">
    <source>
        <dbReference type="ARBA" id="ARBA00008332"/>
    </source>
</evidence>
<organism evidence="6 7">
    <name type="scientific">Nematostella vectensis</name>
    <name type="common">Starlet sea anemone</name>
    <dbReference type="NCBI Taxonomy" id="45351"/>
    <lineage>
        <taxon>Eukaryota</taxon>
        <taxon>Metazoa</taxon>
        <taxon>Cnidaria</taxon>
        <taxon>Anthozoa</taxon>
        <taxon>Hexacorallia</taxon>
        <taxon>Actiniaria</taxon>
        <taxon>Edwardsiidae</taxon>
        <taxon>Nematostella</taxon>
    </lineage>
</organism>
<gene>
    <name evidence="6" type="ORF">NEMVEDRAFT_v1g214536</name>
</gene>
<dbReference type="EMBL" id="DS469708">
    <property type="protein sequence ID" value="EDO35131.1"/>
    <property type="molecule type" value="Genomic_DNA"/>
</dbReference>
<evidence type="ECO:0000313" key="6">
    <source>
        <dbReference type="EMBL" id="EDO35131.1"/>
    </source>
</evidence>
<sequence>MIYSIQYYLQSIYDPGDRGRVVERSLNRRTNEEERKQDFINMDENDAPSFDNEWNHRTRTAMHSLGDVRKDTRRALEEPRKRHDRGRGRLENREERGHHRAFAPDHAEPDNYRGRGDEYRRRDEDYRGYREDRREHGEDYRGRGREKARDHERKVRVNSRPTNKHQPRGSLD</sequence>
<dbReference type="HOGENOM" id="CLU_1557113_0_0_1"/>
<dbReference type="STRING" id="45351.A7SMH3"/>
<feature type="compositionally biased region" description="Basic and acidic residues" evidence="5">
    <location>
        <begin position="66"/>
        <end position="155"/>
    </location>
</feature>
<proteinExistence type="inferred from homology"/>
<keyword evidence="3" id="KW-0963">Cytoplasm</keyword>
<accession>A7SMH3</accession>
<dbReference type="KEGG" id="nve:5506522"/>
<feature type="region of interest" description="Disordered" evidence="5">
    <location>
        <begin position="28"/>
        <end position="172"/>
    </location>
</feature>
<comment type="subcellular location">
    <subcellularLocation>
        <location evidence="1">Cytoplasm</location>
    </subcellularLocation>
</comment>
<keyword evidence="7" id="KW-1185">Reference proteome</keyword>
<name>A7SMH3_NEMVE</name>
<dbReference type="Proteomes" id="UP000001593">
    <property type="component" value="Unassembled WGS sequence"/>
</dbReference>